<dbReference type="SUPFAM" id="SSF56281">
    <property type="entry name" value="Metallo-hydrolase/oxidoreductase"/>
    <property type="match status" value="1"/>
</dbReference>
<evidence type="ECO:0000256" key="1">
    <source>
        <dbReference type="ARBA" id="ARBA00001947"/>
    </source>
</evidence>
<dbReference type="EMBL" id="MHCL01000023">
    <property type="protein sequence ID" value="OGY20777.1"/>
    <property type="molecule type" value="Genomic_DNA"/>
</dbReference>
<dbReference type="STRING" id="1797593.A3A65_01220"/>
<sequence>MSLRVKTIVVGQLQANCYLIFDSEKKEASIIDPGDDADYITRVIADEKVTPTQIIATHGHFDHIMAAAELQLAYNIPFLIHQKDEFLIKRMNETAEHFIGVKAGPSPRISANLEKGSKLNVGKSRIEIIETPGHTPGSISLYDKKAGFVWVGDLLFAGGGVGRTDFSYSNQRELDISIERILRLPEKTILYCGHGLETTVAAELPYHTTH</sequence>
<comment type="caution">
    <text evidence="6">The sequence shown here is derived from an EMBL/GenBank/DDBJ whole genome shotgun (WGS) entry which is preliminary data.</text>
</comment>
<evidence type="ECO:0000313" key="7">
    <source>
        <dbReference type="Proteomes" id="UP000176723"/>
    </source>
</evidence>
<dbReference type="Proteomes" id="UP000176723">
    <property type="component" value="Unassembled WGS sequence"/>
</dbReference>
<dbReference type="PANTHER" id="PTHR46233:SF3">
    <property type="entry name" value="HYDROXYACYLGLUTATHIONE HYDROLASE GLOC"/>
    <property type="match status" value="1"/>
</dbReference>
<dbReference type="Pfam" id="PF00753">
    <property type="entry name" value="Lactamase_B"/>
    <property type="match status" value="1"/>
</dbReference>
<keyword evidence="3" id="KW-0378">Hydrolase</keyword>
<reference evidence="6 7" key="1">
    <citation type="journal article" date="2016" name="Nat. Commun.">
        <title>Thousands of microbial genomes shed light on interconnected biogeochemical processes in an aquifer system.</title>
        <authorList>
            <person name="Anantharaman K."/>
            <person name="Brown C.T."/>
            <person name="Hug L.A."/>
            <person name="Sharon I."/>
            <person name="Castelle C.J."/>
            <person name="Probst A.J."/>
            <person name="Thomas B.C."/>
            <person name="Singh A."/>
            <person name="Wilkins M.J."/>
            <person name="Karaoz U."/>
            <person name="Brodie E.L."/>
            <person name="Williams K.H."/>
            <person name="Hubbard S.S."/>
            <person name="Banfield J.F."/>
        </authorList>
    </citation>
    <scope>NUCLEOTIDE SEQUENCE [LARGE SCALE GENOMIC DNA]</scope>
</reference>
<protein>
    <recommendedName>
        <fullName evidence="5">Metallo-beta-lactamase domain-containing protein</fullName>
    </recommendedName>
</protein>
<proteinExistence type="predicted"/>
<evidence type="ECO:0000256" key="2">
    <source>
        <dbReference type="ARBA" id="ARBA00022723"/>
    </source>
</evidence>
<dbReference type="InterPro" id="IPR051453">
    <property type="entry name" value="MBL_Glyoxalase_II"/>
</dbReference>
<dbReference type="SMART" id="SM00849">
    <property type="entry name" value="Lactamase_B"/>
    <property type="match status" value="1"/>
</dbReference>
<dbReference type="InterPro" id="IPR036866">
    <property type="entry name" value="RibonucZ/Hydroxyglut_hydro"/>
</dbReference>
<keyword evidence="2" id="KW-0479">Metal-binding</keyword>
<evidence type="ECO:0000256" key="3">
    <source>
        <dbReference type="ARBA" id="ARBA00022801"/>
    </source>
</evidence>
<dbReference type="CDD" id="cd06262">
    <property type="entry name" value="metallo-hydrolase-like_MBL-fold"/>
    <property type="match status" value="1"/>
</dbReference>
<organism evidence="6 7">
    <name type="scientific">Candidatus Chisholmbacteria bacterium RIFCSPLOWO2_01_FULL_49_14</name>
    <dbReference type="NCBI Taxonomy" id="1797593"/>
    <lineage>
        <taxon>Bacteria</taxon>
        <taxon>Candidatus Chisholmiibacteriota</taxon>
    </lineage>
</organism>
<comment type="cofactor">
    <cofactor evidence="1">
        <name>Zn(2+)</name>
        <dbReference type="ChEBI" id="CHEBI:29105"/>
    </cofactor>
</comment>
<evidence type="ECO:0000259" key="5">
    <source>
        <dbReference type="SMART" id="SM00849"/>
    </source>
</evidence>
<dbReference type="AlphaFoldDB" id="A0A1G1W033"/>
<evidence type="ECO:0000313" key="6">
    <source>
        <dbReference type="EMBL" id="OGY20777.1"/>
    </source>
</evidence>
<dbReference type="PANTHER" id="PTHR46233">
    <property type="entry name" value="HYDROXYACYLGLUTATHIONE HYDROLASE GLOC"/>
    <property type="match status" value="1"/>
</dbReference>
<dbReference type="InterPro" id="IPR001279">
    <property type="entry name" value="Metallo-B-lactamas"/>
</dbReference>
<gene>
    <name evidence="6" type="ORF">A3A65_01220</name>
</gene>
<dbReference type="Gene3D" id="3.60.15.10">
    <property type="entry name" value="Ribonuclease Z/Hydroxyacylglutathione hydrolase-like"/>
    <property type="match status" value="1"/>
</dbReference>
<dbReference type="GO" id="GO:0016787">
    <property type="term" value="F:hydrolase activity"/>
    <property type="evidence" value="ECO:0007669"/>
    <property type="project" value="UniProtKB-KW"/>
</dbReference>
<keyword evidence="4" id="KW-0862">Zinc</keyword>
<name>A0A1G1W033_9BACT</name>
<feature type="domain" description="Metallo-beta-lactamase" evidence="5">
    <location>
        <begin position="14"/>
        <end position="194"/>
    </location>
</feature>
<evidence type="ECO:0000256" key="4">
    <source>
        <dbReference type="ARBA" id="ARBA00022833"/>
    </source>
</evidence>
<accession>A0A1G1W033</accession>
<dbReference type="GO" id="GO:0046872">
    <property type="term" value="F:metal ion binding"/>
    <property type="evidence" value="ECO:0007669"/>
    <property type="project" value="UniProtKB-KW"/>
</dbReference>